<dbReference type="InterPro" id="IPR001623">
    <property type="entry name" value="DnaJ_domain"/>
</dbReference>
<reference evidence="3 4" key="1">
    <citation type="journal article" date="2020" name="Nature">
        <title>Six reference-quality genomes reveal evolution of bat adaptations.</title>
        <authorList>
            <person name="Jebb D."/>
            <person name="Huang Z."/>
            <person name="Pippel M."/>
            <person name="Hughes G.M."/>
            <person name="Lavrichenko K."/>
            <person name="Devanna P."/>
            <person name="Winkler S."/>
            <person name="Jermiin L.S."/>
            <person name="Skirmuntt E.C."/>
            <person name="Katzourakis A."/>
            <person name="Burkitt-Gray L."/>
            <person name="Ray D.A."/>
            <person name="Sullivan K.A.M."/>
            <person name="Roscito J.G."/>
            <person name="Kirilenko B.M."/>
            <person name="Davalos L.M."/>
            <person name="Corthals A.P."/>
            <person name="Power M.L."/>
            <person name="Jones G."/>
            <person name="Ransome R.D."/>
            <person name="Dechmann D.K.N."/>
            <person name="Locatelli A.G."/>
            <person name="Puechmaille S.J."/>
            <person name="Fedrigo O."/>
            <person name="Jarvis E.D."/>
            <person name="Hiller M."/>
            <person name="Vernes S.C."/>
            <person name="Myers E.W."/>
            <person name="Teeling E.C."/>
        </authorList>
    </citation>
    <scope>NUCLEOTIDE SEQUENCE [LARGE SCALE GENOMIC DNA]</scope>
    <source>
        <strain evidence="3">MMolMol1</strain>
        <tissue evidence="3">Muscle</tissue>
    </source>
</reference>
<dbReference type="CDD" id="cd06257">
    <property type="entry name" value="DnaJ"/>
    <property type="match status" value="1"/>
</dbReference>
<dbReference type="Gene3D" id="1.10.287.110">
    <property type="entry name" value="DnaJ domain"/>
    <property type="match status" value="1"/>
</dbReference>
<keyword evidence="3" id="KW-0346">Stress response</keyword>
<keyword evidence="1" id="KW-0143">Chaperone</keyword>
<organism evidence="3 4">
    <name type="scientific">Molossus molossus</name>
    <name type="common">Pallas' mastiff bat</name>
    <name type="synonym">Vespertilio molossus</name>
    <dbReference type="NCBI Taxonomy" id="27622"/>
    <lineage>
        <taxon>Eukaryota</taxon>
        <taxon>Metazoa</taxon>
        <taxon>Chordata</taxon>
        <taxon>Craniata</taxon>
        <taxon>Vertebrata</taxon>
        <taxon>Euteleostomi</taxon>
        <taxon>Mammalia</taxon>
        <taxon>Eutheria</taxon>
        <taxon>Laurasiatheria</taxon>
        <taxon>Chiroptera</taxon>
        <taxon>Yangochiroptera</taxon>
        <taxon>Molossidae</taxon>
        <taxon>Molossus</taxon>
    </lineage>
</organism>
<dbReference type="PRINTS" id="PR00625">
    <property type="entry name" value="JDOMAIN"/>
</dbReference>
<dbReference type="SMART" id="SM00271">
    <property type="entry name" value="DnaJ"/>
    <property type="match status" value="1"/>
</dbReference>
<dbReference type="Pfam" id="PF00226">
    <property type="entry name" value="DnaJ"/>
    <property type="match status" value="1"/>
</dbReference>
<dbReference type="GO" id="GO:0051082">
    <property type="term" value="F:unfolded protein binding"/>
    <property type="evidence" value="ECO:0007669"/>
    <property type="project" value="InterPro"/>
</dbReference>
<keyword evidence="4" id="KW-1185">Reference proteome</keyword>
<evidence type="ECO:0000256" key="1">
    <source>
        <dbReference type="ARBA" id="ARBA00023186"/>
    </source>
</evidence>
<dbReference type="InterPro" id="IPR018253">
    <property type="entry name" value="DnaJ_domain_CS"/>
</dbReference>
<dbReference type="InterPro" id="IPR036869">
    <property type="entry name" value="J_dom_sf"/>
</dbReference>
<dbReference type="PANTHER" id="PTHR45168:SF4">
    <property type="entry name" value="SIMILAR TO DNAJ HOMOLOG SUBFAMILY B MEMBER 6 (HEAT SHOCK PROTEIN J2) (HSJ-2) (MRJ) (MDJ4)"/>
    <property type="match status" value="1"/>
</dbReference>
<proteinExistence type="predicted"/>
<dbReference type="PROSITE" id="PS00636">
    <property type="entry name" value="DNAJ_1"/>
    <property type="match status" value="1"/>
</dbReference>
<dbReference type="EMBL" id="JACASF010000007">
    <property type="protein sequence ID" value="KAF6469271.1"/>
    <property type="molecule type" value="Genomic_DNA"/>
</dbReference>
<dbReference type="InterPro" id="IPR043183">
    <property type="entry name" value="DNJB2/6-like"/>
</dbReference>
<protein>
    <submittedName>
        <fullName evidence="3">DnaJ heat shock protein family (Hsp40) member B6</fullName>
    </submittedName>
</protein>
<sequence length="274" mass="30644">MVDYYEVLGVQRHASPEDIKKAYRKLALKWHPDKNPENKEEAERKFKQVAEAYEVLSDAKKRDAYDKYGKEGLNGGGGGGSHFDSPFEFGFTFRNPDDVFREFFGGRDPFSFDFFGVLGDLHLQAVRIRTQEELFHGCGVYRATLQPAGGFEEVDSEELEPGEELEQLRGAEPAEDALNEGHSDTLEVISSELEGLSEEEPSEGCSWGPAELLSEELEFISSEDEEATSPGDVEELSEDCEEVLSEDSGPELEVLLAHLDWDSWLPGGRLQGRI</sequence>
<dbReference type="PROSITE" id="PS50076">
    <property type="entry name" value="DNAJ_2"/>
    <property type="match status" value="1"/>
</dbReference>
<dbReference type="AlphaFoldDB" id="A0A7J8HB72"/>
<dbReference type="PANTHER" id="PTHR45168">
    <property type="entry name" value="DNAJ HOMOLOG SUBFAMILY B MEMBER 2"/>
    <property type="match status" value="1"/>
</dbReference>
<dbReference type="GO" id="GO:0030544">
    <property type="term" value="F:Hsp70 protein binding"/>
    <property type="evidence" value="ECO:0007669"/>
    <property type="project" value="InterPro"/>
</dbReference>
<accession>A0A7J8HB72</accession>
<feature type="domain" description="J" evidence="2">
    <location>
        <begin position="3"/>
        <end position="69"/>
    </location>
</feature>
<gene>
    <name evidence="3" type="ORF">HJG59_004000</name>
</gene>
<comment type="caution">
    <text evidence="3">The sequence shown here is derived from an EMBL/GenBank/DDBJ whole genome shotgun (WGS) entry which is preliminary data.</text>
</comment>
<evidence type="ECO:0000313" key="4">
    <source>
        <dbReference type="Proteomes" id="UP000550707"/>
    </source>
</evidence>
<dbReference type="Proteomes" id="UP000550707">
    <property type="component" value="Unassembled WGS sequence"/>
</dbReference>
<dbReference type="SUPFAM" id="SSF46565">
    <property type="entry name" value="Chaperone J-domain"/>
    <property type="match status" value="1"/>
</dbReference>
<evidence type="ECO:0000259" key="2">
    <source>
        <dbReference type="PROSITE" id="PS50076"/>
    </source>
</evidence>
<dbReference type="FunFam" id="1.10.287.110:FF:000022">
    <property type="entry name" value="DnaJ homolog subfamily B member 6"/>
    <property type="match status" value="1"/>
</dbReference>
<evidence type="ECO:0000313" key="3">
    <source>
        <dbReference type="EMBL" id="KAF6469271.1"/>
    </source>
</evidence>
<name>A0A7J8HB72_MOLMO</name>